<name>A0A1H0GXV4_9BACT</name>
<evidence type="ECO:0000256" key="1">
    <source>
        <dbReference type="SAM" id="Coils"/>
    </source>
</evidence>
<feature type="compositionally biased region" description="Basic and acidic residues" evidence="2">
    <location>
        <begin position="692"/>
        <end position="714"/>
    </location>
</feature>
<feature type="region of interest" description="Disordered" evidence="2">
    <location>
        <begin position="692"/>
        <end position="738"/>
    </location>
</feature>
<evidence type="ECO:0000313" key="3">
    <source>
        <dbReference type="EMBL" id="SDO11632.1"/>
    </source>
</evidence>
<organism evidence="3 4">
    <name type="scientific">Prevotella communis</name>
    <dbReference type="NCBI Taxonomy" id="2913614"/>
    <lineage>
        <taxon>Bacteria</taxon>
        <taxon>Pseudomonadati</taxon>
        <taxon>Bacteroidota</taxon>
        <taxon>Bacteroidia</taxon>
        <taxon>Bacteroidales</taxon>
        <taxon>Prevotellaceae</taxon>
        <taxon>Prevotella</taxon>
    </lineage>
</organism>
<reference evidence="4" key="1">
    <citation type="submission" date="2016-10" db="EMBL/GenBank/DDBJ databases">
        <authorList>
            <person name="de Groot N.N."/>
        </authorList>
    </citation>
    <scope>NUCLEOTIDE SEQUENCE [LARGE SCALE GENOMIC DNA]</scope>
    <source>
        <strain evidence="4">BP1-145</strain>
    </source>
</reference>
<dbReference type="Proteomes" id="UP000199134">
    <property type="component" value="Unassembled WGS sequence"/>
</dbReference>
<comment type="caution">
    <text evidence="3">The sequence shown here is derived from an EMBL/GenBank/DDBJ whole genome shotgun (WGS) entry which is preliminary data.</text>
</comment>
<feature type="coiled-coil region" evidence="1">
    <location>
        <begin position="442"/>
        <end position="511"/>
    </location>
</feature>
<dbReference type="RefSeq" id="WP_091853498.1">
    <property type="nucleotide sequence ID" value="NZ_FNIW01000010.1"/>
</dbReference>
<evidence type="ECO:0000313" key="4">
    <source>
        <dbReference type="Proteomes" id="UP000199134"/>
    </source>
</evidence>
<evidence type="ECO:0000256" key="2">
    <source>
        <dbReference type="SAM" id="MobiDB-lite"/>
    </source>
</evidence>
<feature type="coiled-coil region" evidence="1">
    <location>
        <begin position="791"/>
        <end position="818"/>
    </location>
</feature>
<dbReference type="EMBL" id="FNIW01000010">
    <property type="protein sequence ID" value="SDO11632.1"/>
    <property type="molecule type" value="Genomic_DNA"/>
</dbReference>
<feature type="compositionally biased region" description="Basic and acidic residues" evidence="2">
    <location>
        <begin position="728"/>
        <end position="738"/>
    </location>
</feature>
<feature type="coiled-coil region" evidence="1">
    <location>
        <begin position="1456"/>
        <end position="1483"/>
    </location>
</feature>
<accession>A0A1H0GXV4</accession>
<evidence type="ECO:0008006" key="5">
    <source>
        <dbReference type="Google" id="ProtNLM"/>
    </source>
</evidence>
<sequence length="1595" mass="176631">MAGIKFDITGDNRNVLQSFGEVQSGVKQMQRQVEDSGASIEDMFKRIGAAAGIAFSFQEAKAFVGKVVEMRSFFQDIESSMKVFLGNEKKAAEFTQQLKDYAYYNMFEFKDLADASQQMIAYGHDIDTIIPKLDQLSNIAVGTHGNLMDLVAIYNKAKSTGVVDAQGIQSWAVKGVVIKDVLKQMGEEASGTAVTFEQLNKVLDHVTGEGGMFHDLQLEMMENISAEIGQFEDNFNAMLNEIGEKYQDTIISGIKIGSEIIDNYQTLAKYIQDAVVAYGLYKTALMTANALDKARTVGLFALTTAEKVHYGALVLEEKAQALLNKTIMANPYVLATMAVAGLAFGIYKLATAEDAETAARRRANEQMDEFKGKLEEQKSRITSYIQTVQDANATDYEKALAWENLSKEAPTLTNAYTQAEVAVMDFGDAQKHINDIMDEAEYSQTIQQVKQWEAEVKKANDTLNAFGGGGLIEKLTKVFQEKDLNAAIAGLREARKALEEIENRRKEIAEKNKPIEIRVKEANENTESKQAILNFYDRAISLAHEVETAINEQDYSKAVQNFDDYVATIEKEVKDLKEKSEQNPIDMKLKLAAEEKQKMLDELIQMRNGFISMGVTQIPFTIRMNYEKAKNGADAAKEGKDGMHWVEDMVSLAGGHWEADTPTIVKTSAEWQKELRKNLTAAKKELSDFEQGKGKYKDKKYTKEERDNERKRLDAAVSAAKKALGSDPTKRENKEENERIRRMKALQKFNDLLEKQKQDNARAAVDIQHSTTQAEIDAMEDGNDKTMRQIQLDFEKRKTEIERAYEDLKQKKIDEARKLWEANPANNNKVFDESTVDTSYSDAETQNYEAQLNANLEQYKRSKAELAASELQDLYNYLKEYGTIEQQRYAITKEYDEKIAKEKSDIRKKALEAEKKSALSSVNAQSLAMSIDWNQTFSGIGNVLEGIAKERLSKVKEYMKTDEYKGLGAADKKSYQDLVSQLQQAGGIEGKSPLAASTWNDIGKLTEQYKQRVKDFLAAQETHKNAVDILISAEKELAEATTPTAQAVAQMKVDLAKQAVEESAGTVESTGAAKDEANQNLHTATDAATKGLQDFQTTLGNLTSGTLSGFANGVAGVINSLTSKTGKAADGLVGAIGGKTGGLIGAILQIVDALGDDPAGFITNILDKIADVIDKILSQLLTDIVPAVLEGVANIIGSVIDGVANLVTFGLAGSIFGGKSHEEEYKKELEDWKTKIEANTYAVQQLTEKMKDKTKSPSDAARERDAALSALQGQIASNRGSADLIAGDSDKGYHSWYYKRNDSGFDYNRFNSVLAQHGSTTMVGSAGDVVGLSAKDIQILRTYAGNAWADYFGDVDSERNPTEVKNYLEAIGDLAERDTEIISEFYATLTNMSFDDLRSDFKSKMMDMKSDAKDFTNDFAKMMTDSLMDSFMATSGLNDAIKKWQIKWGKYLENDNTLSETELADLQREYEALVKQAMEVRDQAAQITGYADTYEQEASSKGFNAMSQDLGEELSGRFTAVQIAGENISAQMLVVVATMNSLAAFSGSTNGAVIEIRNLMIMTNSYLEDVVKYAKLLYNEFGEKLDDIVNNTKNL</sequence>
<gene>
    <name evidence="3" type="ORF">SAMN04487900_11025</name>
</gene>
<protein>
    <recommendedName>
        <fullName evidence="5">Tape measure domain-containing protein</fullName>
    </recommendedName>
</protein>
<dbReference type="OrthoDB" id="1414895at2"/>
<keyword evidence="1" id="KW-0175">Coiled coil</keyword>
<proteinExistence type="predicted"/>